<evidence type="ECO:0000256" key="1">
    <source>
        <dbReference type="ARBA" id="ARBA00003180"/>
    </source>
</evidence>
<feature type="signal peptide" evidence="4">
    <location>
        <begin position="1"/>
        <end position="17"/>
    </location>
</feature>
<dbReference type="EMBL" id="JACEGQ020000008">
    <property type="protein sequence ID" value="KAH8499906.1"/>
    <property type="molecule type" value="Genomic_DNA"/>
</dbReference>
<name>A0A8T2Y479_POPDE</name>
<evidence type="ECO:0000256" key="3">
    <source>
        <dbReference type="ARBA" id="ARBA00022553"/>
    </source>
</evidence>
<reference evidence="6" key="1">
    <citation type="journal article" date="2021" name="J. Hered.">
        <title>Genome Assembly of Salicaceae Populus deltoides (Eastern Cottonwood) I-69 Based on Nanopore Sequencing and Hi-C Technologies.</title>
        <authorList>
            <person name="Bai S."/>
            <person name="Wu H."/>
            <person name="Zhang J."/>
            <person name="Pan Z."/>
            <person name="Zhao W."/>
            <person name="Li Z."/>
            <person name="Tong C."/>
        </authorList>
    </citation>
    <scope>NUCLEOTIDE SEQUENCE</scope>
    <source>
        <tissue evidence="6">Leaf</tissue>
    </source>
</reference>
<keyword evidence="3" id="KW-0597">Phosphoprotein</keyword>
<evidence type="ECO:0000256" key="2">
    <source>
        <dbReference type="ARBA" id="ARBA00022450"/>
    </source>
</evidence>
<gene>
    <name evidence="6" type="ORF">H0E87_015232</name>
</gene>
<keyword evidence="4" id="KW-0732">Signal</keyword>
<keyword evidence="2" id="KW-0596">Phosphopantetheine</keyword>
<dbReference type="PROSITE" id="PS00012">
    <property type="entry name" value="PHOSPHOPANTETHEINE"/>
    <property type="match status" value="1"/>
</dbReference>
<dbReference type="PANTHER" id="PTHR46153:SF20">
    <property type="entry name" value="ACYL CARRIER PROTEIN 2, CHLOROPLASTIC-RELATED"/>
    <property type="match status" value="1"/>
</dbReference>
<dbReference type="InterPro" id="IPR009081">
    <property type="entry name" value="PP-bd_ACP"/>
</dbReference>
<proteinExistence type="predicted"/>
<dbReference type="PANTHER" id="PTHR46153">
    <property type="entry name" value="ACYL CARRIER PROTEIN"/>
    <property type="match status" value="1"/>
</dbReference>
<evidence type="ECO:0000313" key="6">
    <source>
        <dbReference type="EMBL" id="KAH8499906.1"/>
    </source>
</evidence>
<dbReference type="Pfam" id="PF00550">
    <property type="entry name" value="PP-binding"/>
    <property type="match status" value="1"/>
</dbReference>
<accession>A0A8T2Y479</accession>
<dbReference type="SUPFAM" id="SSF47336">
    <property type="entry name" value="ACP-like"/>
    <property type="match status" value="1"/>
</dbReference>
<dbReference type="PROSITE" id="PS50075">
    <property type="entry name" value="CARRIER"/>
    <property type="match status" value="1"/>
</dbReference>
<dbReference type="AlphaFoldDB" id="A0A8T2Y479"/>
<dbReference type="GO" id="GO:0000036">
    <property type="term" value="F:acyl carrier activity"/>
    <property type="evidence" value="ECO:0007669"/>
    <property type="project" value="InterPro"/>
</dbReference>
<dbReference type="Gene3D" id="1.10.1200.10">
    <property type="entry name" value="ACP-like"/>
    <property type="match status" value="1"/>
</dbReference>
<protein>
    <recommendedName>
        <fullName evidence="5">Carrier domain-containing protein</fullName>
    </recommendedName>
</protein>
<evidence type="ECO:0000256" key="4">
    <source>
        <dbReference type="SAM" id="SignalP"/>
    </source>
</evidence>
<keyword evidence="7" id="KW-1185">Reference proteome</keyword>
<comment type="function">
    <text evidence="1">Carrier of the growing fatty acid chain in fatty acid biosynthesis.</text>
</comment>
<organism evidence="6 7">
    <name type="scientific">Populus deltoides</name>
    <name type="common">Eastern poplar</name>
    <name type="synonym">Eastern cottonwood</name>
    <dbReference type="NCBI Taxonomy" id="3696"/>
    <lineage>
        <taxon>Eukaryota</taxon>
        <taxon>Viridiplantae</taxon>
        <taxon>Streptophyta</taxon>
        <taxon>Embryophyta</taxon>
        <taxon>Tracheophyta</taxon>
        <taxon>Spermatophyta</taxon>
        <taxon>Magnoliopsida</taxon>
        <taxon>eudicotyledons</taxon>
        <taxon>Gunneridae</taxon>
        <taxon>Pentapetalae</taxon>
        <taxon>rosids</taxon>
        <taxon>fabids</taxon>
        <taxon>Malpighiales</taxon>
        <taxon>Salicaceae</taxon>
        <taxon>Saliceae</taxon>
        <taxon>Populus</taxon>
    </lineage>
</organism>
<dbReference type="Proteomes" id="UP000807159">
    <property type="component" value="Chromosome 8"/>
</dbReference>
<dbReference type="InterPro" id="IPR006162">
    <property type="entry name" value="Ppantetheine_attach_site"/>
</dbReference>
<dbReference type="InterPro" id="IPR044813">
    <property type="entry name" value="ACP_chloroplastic"/>
</dbReference>
<feature type="domain" description="Carrier" evidence="5">
    <location>
        <begin position="59"/>
        <end position="123"/>
    </location>
</feature>
<sequence>MGAVQIALWSLVRILQAFFASIAVQPQCSSCTSLMISCYLADTLVMGQDLQWECVQAKPETVDKGREILKKQWALSTDTPVTGASKFAALGADSLDTVEVVMGLEEEFGIGVGEESARALLPV</sequence>
<feature type="chain" id="PRO_5035811119" description="Carrier domain-containing protein" evidence="4">
    <location>
        <begin position="18"/>
        <end position="123"/>
    </location>
</feature>
<evidence type="ECO:0000313" key="7">
    <source>
        <dbReference type="Proteomes" id="UP000807159"/>
    </source>
</evidence>
<comment type="caution">
    <text evidence="6">The sequence shown here is derived from an EMBL/GenBank/DDBJ whole genome shotgun (WGS) entry which is preliminary data.</text>
</comment>
<evidence type="ECO:0000259" key="5">
    <source>
        <dbReference type="PROSITE" id="PS50075"/>
    </source>
</evidence>
<dbReference type="InterPro" id="IPR036736">
    <property type="entry name" value="ACP-like_sf"/>
</dbReference>